<accession>A0A1I8BWF6</accession>
<evidence type="ECO:0000313" key="1">
    <source>
        <dbReference type="Proteomes" id="UP000095281"/>
    </source>
</evidence>
<dbReference type="AlphaFoldDB" id="A0A1I8BWF6"/>
<dbReference type="WBParaSite" id="MhA1_Contig711.frz3.gene10">
    <property type="protein sequence ID" value="MhA1_Contig711.frz3.gene10"/>
    <property type="gene ID" value="MhA1_Contig711.frz3.gene10"/>
</dbReference>
<organism evidence="1 2">
    <name type="scientific">Meloidogyne hapla</name>
    <name type="common">Root-knot nematode worm</name>
    <dbReference type="NCBI Taxonomy" id="6305"/>
    <lineage>
        <taxon>Eukaryota</taxon>
        <taxon>Metazoa</taxon>
        <taxon>Ecdysozoa</taxon>
        <taxon>Nematoda</taxon>
        <taxon>Chromadorea</taxon>
        <taxon>Rhabditida</taxon>
        <taxon>Tylenchina</taxon>
        <taxon>Tylenchomorpha</taxon>
        <taxon>Tylenchoidea</taxon>
        <taxon>Meloidogynidae</taxon>
        <taxon>Meloidogyninae</taxon>
        <taxon>Meloidogyne</taxon>
    </lineage>
</organism>
<sequence length="154" mass="18109">MPCWEKFLEDEYLETMDYNIKENFEVLLSYKHGIWLNITEMQELVKNFEYDGYVDKRAFKRAKSNMYTSVKFFVNHVLNDAHISIESLHSESVGKLISIQKSDVIDDGFKLIARAIAEYYEIDKEIERLTGVVAMLQNQIVCPHDPYRYNGYGC</sequence>
<evidence type="ECO:0000313" key="2">
    <source>
        <dbReference type="WBParaSite" id="MhA1_Contig711.frz3.gene10"/>
    </source>
</evidence>
<proteinExistence type="predicted"/>
<reference evidence="2" key="1">
    <citation type="submission" date="2016-11" db="UniProtKB">
        <authorList>
            <consortium name="WormBaseParasite"/>
        </authorList>
    </citation>
    <scope>IDENTIFICATION</scope>
</reference>
<keyword evidence="1" id="KW-1185">Reference proteome</keyword>
<protein>
    <submittedName>
        <fullName evidence="2">Phage protein</fullName>
    </submittedName>
</protein>
<dbReference type="Proteomes" id="UP000095281">
    <property type="component" value="Unplaced"/>
</dbReference>
<name>A0A1I8BWF6_MELHA</name>